<evidence type="ECO:0000313" key="1">
    <source>
        <dbReference type="EMBL" id="KAJ4491412.1"/>
    </source>
</evidence>
<accession>A0A9W9DY48</accession>
<proteinExistence type="predicted"/>
<dbReference type="AlphaFoldDB" id="A0A9W9DY48"/>
<sequence>MDHFWKLVKLPEAEWLDYLRSAQTQIVAGWTRYANPSTDPNQIAAESSEILESILQAKSAENVQSLAENVQNLAKKPPKLTKRDLQSTFLERQNEWATILTSICLSEGADIIQEEETAKERWLSVLAEIKGISKGTYKEIDWYLAFKESKLCGVFSTLCNPNYPVRYARVNDGHNPFYRIAYALAEVIGAFQEEWTPETIRAQWIRDWEESPSENYQQQKQDTVKYTKFDWKKQPVKIFQAMTWENDIPLQAFPSHVYTFLSQDNFIHVWNCSIAPGLDERHVDVGFTSKLT</sequence>
<organism evidence="1 2">
    <name type="scientific">Lentinula lateritia</name>
    <dbReference type="NCBI Taxonomy" id="40482"/>
    <lineage>
        <taxon>Eukaryota</taxon>
        <taxon>Fungi</taxon>
        <taxon>Dikarya</taxon>
        <taxon>Basidiomycota</taxon>
        <taxon>Agaricomycotina</taxon>
        <taxon>Agaricomycetes</taxon>
        <taxon>Agaricomycetidae</taxon>
        <taxon>Agaricales</taxon>
        <taxon>Marasmiineae</taxon>
        <taxon>Omphalotaceae</taxon>
        <taxon>Lentinula</taxon>
    </lineage>
</organism>
<evidence type="ECO:0000313" key="2">
    <source>
        <dbReference type="Proteomes" id="UP001150238"/>
    </source>
</evidence>
<dbReference type="Proteomes" id="UP001150238">
    <property type="component" value="Unassembled WGS sequence"/>
</dbReference>
<dbReference type="EMBL" id="JANVFS010000006">
    <property type="protein sequence ID" value="KAJ4491412.1"/>
    <property type="molecule type" value="Genomic_DNA"/>
</dbReference>
<gene>
    <name evidence="1" type="ORF">C8J55DRAFT_556996</name>
</gene>
<protein>
    <submittedName>
        <fullName evidence="1">Uncharacterized protein</fullName>
    </submittedName>
</protein>
<reference evidence="1" key="1">
    <citation type="submission" date="2022-08" db="EMBL/GenBank/DDBJ databases">
        <authorList>
            <consortium name="DOE Joint Genome Institute"/>
            <person name="Min B."/>
            <person name="Riley R."/>
            <person name="Sierra-Patev S."/>
            <person name="Naranjo-Ortiz M."/>
            <person name="Looney B."/>
            <person name="Konkel Z."/>
            <person name="Slot J.C."/>
            <person name="Sakamoto Y."/>
            <person name="Steenwyk J.L."/>
            <person name="Rokas A."/>
            <person name="Carro J."/>
            <person name="Camarero S."/>
            <person name="Ferreira P."/>
            <person name="Molpeceres G."/>
            <person name="Ruiz-Duenas F.J."/>
            <person name="Serrano A."/>
            <person name="Henrissat B."/>
            <person name="Drula E."/>
            <person name="Hughes K.W."/>
            <person name="Mata J.L."/>
            <person name="Ishikawa N.K."/>
            <person name="Vargas-Isla R."/>
            <person name="Ushijima S."/>
            <person name="Smith C.A."/>
            <person name="Ahrendt S."/>
            <person name="Andreopoulos W."/>
            <person name="He G."/>
            <person name="Labutti K."/>
            <person name="Lipzen A."/>
            <person name="Ng V."/>
            <person name="Sandor L."/>
            <person name="Barry K."/>
            <person name="Martinez A.T."/>
            <person name="Xiao Y."/>
            <person name="Gibbons J.G."/>
            <person name="Terashima K."/>
            <person name="Hibbett D.S."/>
            <person name="Grigoriev I.V."/>
        </authorList>
    </citation>
    <scope>NUCLEOTIDE SEQUENCE</scope>
    <source>
        <strain evidence="1">Sp2 HRB7682 ss15</strain>
    </source>
</reference>
<name>A0A9W9DY48_9AGAR</name>
<reference evidence="1" key="2">
    <citation type="journal article" date="2023" name="Proc. Natl. Acad. Sci. U.S.A.">
        <title>A global phylogenomic analysis of the shiitake genus Lentinula.</title>
        <authorList>
            <person name="Sierra-Patev S."/>
            <person name="Min B."/>
            <person name="Naranjo-Ortiz M."/>
            <person name="Looney B."/>
            <person name="Konkel Z."/>
            <person name="Slot J.C."/>
            <person name="Sakamoto Y."/>
            <person name="Steenwyk J.L."/>
            <person name="Rokas A."/>
            <person name="Carro J."/>
            <person name="Camarero S."/>
            <person name="Ferreira P."/>
            <person name="Molpeceres G."/>
            <person name="Ruiz-Duenas F.J."/>
            <person name="Serrano A."/>
            <person name="Henrissat B."/>
            <person name="Drula E."/>
            <person name="Hughes K.W."/>
            <person name="Mata J.L."/>
            <person name="Ishikawa N.K."/>
            <person name="Vargas-Isla R."/>
            <person name="Ushijima S."/>
            <person name="Smith C.A."/>
            <person name="Donoghue J."/>
            <person name="Ahrendt S."/>
            <person name="Andreopoulos W."/>
            <person name="He G."/>
            <person name="LaButti K."/>
            <person name="Lipzen A."/>
            <person name="Ng V."/>
            <person name="Riley R."/>
            <person name="Sandor L."/>
            <person name="Barry K."/>
            <person name="Martinez A.T."/>
            <person name="Xiao Y."/>
            <person name="Gibbons J.G."/>
            <person name="Terashima K."/>
            <person name="Grigoriev I.V."/>
            <person name="Hibbett D."/>
        </authorList>
    </citation>
    <scope>NUCLEOTIDE SEQUENCE</scope>
    <source>
        <strain evidence="1">Sp2 HRB7682 ss15</strain>
    </source>
</reference>
<comment type="caution">
    <text evidence="1">The sequence shown here is derived from an EMBL/GenBank/DDBJ whole genome shotgun (WGS) entry which is preliminary data.</text>
</comment>